<feature type="domain" description="Peptidase M16C associated" evidence="7">
    <location>
        <begin position="478"/>
        <end position="724"/>
    </location>
</feature>
<proteinExistence type="predicted"/>
<dbReference type="Pfam" id="PF22516">
    <property type="entry name" value="PreP_C"/>
    <property type="match status" value="1"/>
</dbReference>
<evidence type="ECO:0000256" key="1">
    <source>
        <dbReference type="ARBA" id="ARBA00001947"/>
    </source>
</evidence>
<evidence type="ECO:0000313" key="9">
    <source>
        <dbReference type="Proteomes" id="UP000605201"/>
    </source>
</evidence>
<dbReference type="PANTHER" id="PTHR43016">
    <property type="entry name" value="PRESEQUENCE PROTEASE"/>
    <property type="match status" value="1"/>
</dbReference>
<evidence type="ECO:0000313" key="8">
    <source>
        <dbReference type="EMBL" id="MBC8431418.1"/>
    </source>
</evidence>
<dbReference type="SUPFAM" id="SSF63411">
    <property type="entry name" value="LuxS/MPP-like metallohydrolase"/>
    <property type="match status" value="4"/>
</dbReference>
<dbReference type="InterPro" id="IPR007863">
    <property type="entry name" value="Peptidase_M16_C"/>
</dbReference>
<evidence type="ECO:0000256" key="4">
    <source>
        <dbReference type="ARBA" id="ARBA00022801"/>
    </source>
</evidence>
<dbReference type="InterPro" id="IPR013578">
    <property type="entry name" value="Peptidase_M16C_assoc"/>
</dbReference>
<keyword evidence="6" id="KW-0482">Metalloprotease</keyword>
<keyword evidence="2" id="KW-0645">Protease</keyword>
<dbReference type="Pfam" id="PF00675">
    <property type="entry name" value="Peptidase_M16"/>
    <property type="match status" value="1"/>
</dbReference>
<protein>
    <submittedName>
        <fullName evidence="8">Insulinase family protein</fullName>
    </submittedName>
</protein>
<gene>
    <name evidence="8" type="ORF">H8D96_05820</name>
</gene>
<dbReference type="InterPro" id="IPR011765">
    <property type="entry name" value="Pept_M16_N"/>
</dbReference>
<dbReference type="InterPro" id="IPR011249">
    <property type="entry name" value="Metalloenz_LuxS/M16"/>
</dbReference>
<comment type="cofactor">
    <cofactor evidence="1">
        <name>Zn(2+)</name>
        <dbReference type="ChEBI" id="CHEBI:29105"/>
    </cofactor>
</comment>
<evidence type="ECO:0000256" key="5">
    <source>
        <dbReference type="ARBA" id="ARBA00022833"/>
    </source>
</evidence>
<organism evidence="8 9">
    <name type="scientific">Candidatus Desulfatibia vada</name>
    <dbReference type="NCBI Taxonomy" id="2841696"/>
    <lineage>
        <taxon>Bacteria</taxon>
        <taxon>Pseudomonadati</taxon>
        <taxon>Thermodesulfobacteriota</taxon>
        <taxon>Desulfobacteria</taxon>
        <taxon>Desulfobacterales</taxon>
        <taxon>Desulfobacterales incertae sedis</taxon>
        <taxon>Candidatus Desulfatibia</taxon>
    </lineage>
</organism>
<evidence type="ECO:0000256" key="3">
    <source>
        <dbReference type="ARBA" id="ARBA00022723"/>
    </source>
</evidence>
<dbReference type="PANTHER" id="PTHR43016:SF13">
    <property type="entry name" value="PRESEQUENCE PROTEASE, MITOCHONDRIAL"/>
    <property type="match status" value="1"/>
</dbReference>
<keyword evidence="5" id="KW-0862">Zinc</keyword>
<dbReference type="InterPro" id="IPR055130">
    <property type="entry name" value="PreP_C"/>
</dbReference>
<dbReference type="GO" id="GO:0008237">
    <property type="term" value="F:metallopeptidase activity"/>
    <property type="evidence" value="ECO:0007669"/>
    <property type="project" value="UniProtKB-KW"/>
</dbReference>
<dbReference type="Pfam" id="PF05193">
    <property type="entry name" value="Peptidase_M16_C"/>
    <property type="match status" value="1"/>
</dbReference>
<dbReference type="AlphaFoldDB" id="A0A8J6NZH3"/>
<dbReference type="SMART" id="SM01264">
    <property type="entry name" value="M16C_associated"/>
    <property type="match status" value="1"/>
</dbReference>
<keyword evidence="4" id="KW-0378">Hydrolase</keyword>
<sequence>MKTSVDQNNPDISAGGRIAGYDVQRVTKIRETGFYFYELEHTATGAKHVHISNDDKENTFSVAFKTVPADSTGVAHILEHTALCGSDKFPVRDPFFSMLRRSLSTFMNAFTASDWTMYPFSTQNSKDFYNLMDVYLDSAFYPKIDELSFKQEGHRLEVDDTLSSDSVKLIYKGVVYNEMKGAMSSPSQVMGRSILNALYPSTTYRFNSGGDPAVIPTLTYTHLKAFHKRHYHPSNTFFYTYGNLPLKDHLSFIADKILKHFERIDPQTDVSSQPRWSEPKKATYSYPLDKNEDPSKKCQVCLAWLTADIKDAFEVLTLVLLGQILLGNSGSPLRKALIDSKLGTALGDGTGFDSANRDTLFVCGLKDVKESAAGKIEEIVFDVLKNLSSNGIDKQMIESAIHQLEFHRKEVTGTPYPYGIKLLLAFAGSWFHGGDPLKILQFDTDIVRLRREIAQGPFFENCIKKYFLDNPHRVLITLVPDQLLEEQEAARVAAELGRIQADIKPSDLEKTIEDARALKQLQEGTEDVSCLPTLVLEEIPPTVQSVQAPTSFDTVPAAFYQQPTSGIFYFSAVAGSGLLPRHLLPLVPFFCYTFSKIGTSFRDYTELAQLIDLFTGGISLSCSARTGFEAQGGCLPLVVFNAKCLVRNQEQMFEIAEELFSKVDFADLVRLKSLFLEYRAGLESMIVHNGHRLAMSLASRNFSTTHALGEIWHGVHQLKTIKEITDDLTDHRLQSISQELAAIGKAIFIKDNFKMALIGEDQTVSEAASSATSIQTKFGKKPEDIKSVHGFIPPEVGLTDEVPREGWSTSTAVSFVARTFPTVRLGHDDAPALSVISKLLRSLYLHREIREKGGAYGGFAIYNREDGLFCFGSYRDPHIVTTLKVYDDALTFIQSGSFNDEDVKEAILQVCSDIDKPDTPGAAARKAFLRQIISLPDETRQRFKKRLLAVTRNQVIDAAKRYFDDDKNHAVAVISSEDRLQAANKSLAGNPLQLHRI</sequence>
<dbReference type="GO" id="GO:0006508">
    <property type="term" value="P:proteolysis"/>
    <property type="evidence" value="ECO:0007669"/>
    <property type="project" value="UniProtKB-KW"/>
</dbReference>
<reference evidence="8 9" key="1">
    <citation type="submission" date="2020-08" db="EMBL/GenBank/DDBJ databases">
        <title>Bridging the membrane lipid divide: bacteria of the FCB group superphylum have the potential to synthesize archaeal ether lipids.</title>
        <authorList>
            <person name="Villanueva L."/>
            <person name="Von Meijenfeldt F.A.B."/>
            <person name="Westbye A.B."/>
            <person name="Yadav S."/>
            <person name="Hopmans E.C."/>
            <person name="Dutilh B.E."/>
            <person name="Sinninghe Damste J.S."/>
        </authorList>
    </citation>
    <scope>NUCLEOTIDE SEQUENCE [LARGE SCALE GENOMIC DNA]</scope>
    <source>
        <strain evidence="8">NIOZ-UU17</strain>
    </source>
</reference>
<dbReference type="Proteomes" id="UP000605201">
    <property type="component" value="Unassembled WGS sequence"/>
</dbReference>
<dbReference type="Pfam" id="PF08367">
    <property type="entry name" value="M16C_assoc"/>
    <property type="match status" value="1"/>
</dbReference>
<evidence type="ECO:0000256" key="2">
    <source>
        <dbReference type="ARBA" id="ARBA00022670"/>
    </source>
</evidence>
<evidence type="ECO:0000259" key="7">
    <source>
        <dbReference type="SMART" id="SM01264"/>
    </source>
</evidence>
<dbReference type="FunFam" id="3.30.830.10:FF:000011">
    <property type="entry name" value="Presequence protease, mitochondrial"/>
    <property type="match status" value="1"/>
</dbReference>
<keyword evidence="3" id="KW-0479">Metal-binding</keyword>
<comment type="caution">
    <text evidence="8">The sequence shown here is derived from an EMBL/GenBank/DDBJ whole genome shotgun (WGS) entry which is preliminary data.</text>
</comment>
<accession>A0A8J6NZH3</accession>
<dbReference type="EMBL" id="JACNIG010000142">
    <property type="protein sequence ID" value="MBC8431418.1"/>
    <property type="molecule type" value="Genomic_DNA"/>
</dbReference>
<dbReference type="FunFam" id="3.30.830.10:FF:000009">
    <property type="entry name" value="Presequence protease, mitochondrial"/>
    <property type="match status" value="1"/>
</dbReference>
<evidence type="ECO:0000256" key="6">
    <source>
        <dbReference type="ARBA" id="ARBA00023049"/>
    </source>
</evidence>
<name>A0A8J6NZH3_9BACT</name>
<dbReference type="GO" id="GO:0046872">
    <property type="term" value="F:metal ion binding"/>
    <property type="evidence" value="ECO:0007669"/>
    <property type="project" value="UniProtKB-KW"/>
</dbReference>
<dbReference type="Gene3D" id="3.30.830.10">
    <property type="entry name" value="Metalloenzyme, LuxS/M16 peptidase-like"/>
    <property type="match status" value="4"/>
</dbReference>